<evidence type="ECO:0000313" key="1">
    <source>
        <dbReference type="EMBL" id="MCY1145756.1"/>
    </source>
</evidence>
<dbReference type="EMBL" id="JAPNTZ010000033">
    <property type="protein sequence ID" value="MCY1145756.1"/>
    <property type="molecule type" value="Genomic_DNA"/>
</dbReference>
<sequence>MLLRHIVATDAAIVVVASVSGSLPGISGSLQELVGRARSLLVLGTPISDEFSVAVIAAGHGAAVCARTGQQPQLVVSERLPAVAEITRALLSHLP</sequence>
<organism evidence="1 2">
    <name type="scientific">Paractinoplanes pyxinae</name>
    <dbReference type="NCBI Taxonomy" id="2997416"/>
    <lineage>
        <taxon>Bacteria</taxon>
        <taxon>Bacillati</taxon>
        <taxon>Actinomycetota</taxon>
        <taxon>Actinomycetes</taxon>
        <taxon>Micromonosporales</taxon>
        <taxon>Micromonosporaceae</taxon>
        <taxon>Paractinoplanes</taxon>
    </lineage>
</organism>
<reference evidence="1" key="1">
    <citation type="submission" date="2022-11" db="EMBL/GenBank/DDBJ databases">
        <authorList>
            <person name="Somphong A."/>
            <person name="Phongsopitanun W."/>
        </authorList>
    </citation>
    <scope>NUCLEOTIDE SEQUENCE</scope>
    <source>
        <strain evidence="1">Pm04-4</strain>
    </source>
</reference>
<name>A0ABT4BH16_9ACTN</name>
<evidence type="ECO:0000313" key="2">
    <source>
        <dbReference type="Proteomes" id="UP001151002"/>
    </source>
</evidence>
<accession>A0ABT4BH16</accession>
<keyword evidence="2" id="KW-1185">Reference proteome</keyword>
<protein>
    <submittedName>
        <fullName evidence="1">Uncharacterized protein</fullName>
    </submittedName>
</protein>
<dbReference type="Proteomes" id="UP001151002">
    <property type="component" value="Unassembled WGS sequence"/>
</dbReference>
<dbReference type="RefSeq" id="WP_267570373.1">
    <property type="nucleotide sequence ID" value="NZ_JAPNTZ010000033.1"/>
</dbReference>
<proteinExistence type="predicted"/>
<gene>
    <name evidence="1" type="ORF">OWR29_47825</name>
</gene>
<comment type="caution">
    <text evidence="1">The sequence shown here is derived from an EMBL/GenBank/DDBJ whole genome shotgun (WGS) entry which is preliminary data.</text>
</comment>